<dbReference type="EMBL" id="SMGR01000001">
    <property type="protein sequence ID" value="TCL08389.1"/>
    <property type="molecule type" value="Genomic_DNA"/>
</dbReference>
<organism evidence="2 3">
    <name type="scientific">Shimia isoporae</name>
    <dbReference type="NCBI Taxonomy" id="647720"/>
    <lineage>
        <taxon>Bacteria</taxon>
        <taxon>Pseudomonadati</taxon>
        <taxon>Pseudomonadota</taxon>
        <taxon>Alphaproteobacteria</taxon>
        <taxon>Rhodobacterales</taxon>
        <taxon>Roseobacteraceae</taxon>
    </lineage>
</organism>
<evidence type="ECO:0000313" key="3">
    <source>
        <dbReference type="Proteomes" id="UP000295673"/>
    </source>
</evidence>
<evidence type="ECO:0000256" key="1">
    <source>
        <dbReference type="SAM" id="MobiDB-lite"/>
    </source>
</evidence>
<evidence type="ECO:0000313" key="2">
    <source>
        <dbReference type="EMBL" id="TCL08389.1"/>
    </source>
</evidence>
<keyword evidence="3" id="KW-1185">Reference proteome</keyword>
<accession>A0A4R1NL30</accession>
<proteinExistence type="predicted"/>
<reference evidence="2 3" key="1">
    <citation type="submission" date="2019-03" db="EMBL/GenBank/DDBJ databases">
        <title>Genomic Encyclopedia of Archaeal and Bacterial Type Strains, Phase II (KMG-II): from individual species to whole genera.</title>
        <authorList>
            <person name="Goeker M."/>
        </authorList>
    </citation>
    <scope>NUCLEOTIDE SEQUENCE [LARGE SCALE GENOMIC DNA]</scope>
    <source>
        <strain evidence="2 3">DSM 26433</strain>
    </source>
</reference>
<gene>
    <name evidence="2" type="ORF">BXY66_0426</name>
</gene>
<dbReference type="AlphaFoldDB" id="A0A4R1NL30"/>
<sequence>MILAALIGLGLLSGAAVWSLVDDDDDSPDGREEADEPEVSDAPDILDEPEEPEIPKEPETPEEPDLGASVIENEDGSVTVELGEDETGSLVALKLASEYYVGSGSGHGTANSFSLTLYLVPEGVEFPDSRDGLPEDGSGSRFYTIDDLEEIYDMQELASWDLGQEGHNPEPWADGVGPVSMWDSRAEAVDIVTDAPISIFELEEEGDFIGAIAVSDDLDYLDDETVRVHSFDWSSDNVTDVPVGGTFVGTAADDVILVNAAQVGEITIDAGEGDDTITVGAAQNVSGGVDALGALQEDGADVIQLNLTAYQAPESPSEFQENAGVIDFQDVDDSLTIVVPDRSDGPVFLIRVEEDQEDAGNVYRSTTYFVVQGPAGSEDDVSADDLEDWYENSAVNPHGLRVMSVLDLGEATGILDAGGSVTWAQNTLNDAPDITFTAALAGEVTIAA</sequence>
<dbReference type="Proteomes" id="UP000295673">
    <property type="component" value="Unassembled WGS sequence"/>
</dbReference>
<comment type="caution">
    <text evidence="2">The sequence shown here is derived from an EMBL/GenBank/DDBJ whole genome shotgun (WGS) entry which is preliminary data.</text>
</comment>
<protein>
    <submittedName>
        <fullName evidence="2">Uncharacterized protein</fullName>
    </submittedName>
</protein>
<feature type="compositionally biased region" description="Acidic residues" evidence="1">
    <location>
        <begin position="21"/>
        <end position="52"/>
    </location>
</feature>
<name>A0A4R1NL30_9RHOB</name>
<feature type="region of interest" description="Disordered" evidence="1">
    <location>
        <begin position="20"/>
        <end position="69"/>
    </location>
</feature>